<evidence type="ECO:0000256" key="1">
    <source>
        <dbReference type="ARBA" id="ARBA00001931"/>
    </source>
</evidence>
<dbReference type="EMBL" id="JBJKBG010000007">
    <property type="protein sequence ID" value="KAL3731718.1"/>
    <property type="molecule type" value="Genomic_DNA"/>
</dbReference>
<dbReference type="InterPro" id="IPR018391">
    <property type="entry name" value="PQQ_b-propeller_rpt"/>
</dbReference>
<evidence type="ECO:0000256" key="2">
    <source>
        <dbReference type="ARBA" id="ARBA00008156"/>
    </source>
</evidence>
<evidence type="ECO:0000256" key="3">
    <source>
        <dbReference type="ARBA" id="ARBA00023002"/>
    </source>
</evidence>
<protein>
    <recommendedName>
        <fullName evidence="4">Pyrrolo-quinoline quinone repeat domain-containing protein</fullName>
    </recommendedName>
</protein>
<dbReference type="PANTHER" id="PTHR32303:SF18">
    <property type="entry name" value="POLYVINYLALCOHOL DEHYDROGENASE-LIKE"/>
    <property type="match status" value="1"/>
</dbReference>
<sequence>MAGAWVALDARSGELLWSTANPSNENAPAPVSVANGVIFAGSVAPEGPVYAMDAETGKILWSYNSGATLYGGKSISCGCIYHGNGNKLGLAAPLHLTWTGGTDLYALCVK</sequence>
<dbReference type="PANTHER" id="PTHR32303">
    <property type="entry name" value="QUINOPROTEIN ALCOHOL DEHYDROGENASE (CYTOCHROME C)"/>
    <property type="match status" value="1"/>
</dbReference>
<comment type="caution">
    <text evidence="5">The sequence shown here is derived from an EMBL/GenBank/DDBJ whole genome shotgun (WGS) entry which is preliminary data.</text>
</comment>
<comment type="similarity">
    <text evidence="2">Belongs to the bacterial PQQ dehydrogenase family.</text>
</comment>
<evidence type="ECO:0000313" key="5">
    <source>
        <dbReference type="EMBL" id="KAL3731718.1"/>
    </source>
</evidence>
<dbReference type="Pfam" id="PF13360">
    <property type="entry name" value="PQQ_2"/>
    <property type="match status" value="1"/>
</dbReference>
<keyword evidence="3" id="KW-0560">Oxidoreductase</keyword>
<dbReference type="SMART" id="SM00564">
    <property type="entry name" value="PQQ"/>
    <property type="match status" value="1"/>
</dbReference>
<keyword evidence="6" id="KW-1185">Reference proteome</keyword>
<dbReference type="InterPro" id="IPR011047">
    <property type="entry name" value="Quinoprotein_ADH-like_sf"/>
</dbReference>
<dbReference type="Gene3D" id="2.130.10.10">
    <property type="entry name" value="YVTN repeat-like/Quinoprotein amine dehydrogenase"/>
    <property type="match status" value="1"/>
</dbReference>
<organism evidence="5 6">
    <name type="scientific">Eucalyptus globulus</name>
    <name type="common">Tasmanian blue gum</name>
    <dbReference type="NCBI Taxonomy" id="34317"/>
    <lineage>
        <taxon>Eukaryota</taxon>
        <taxon>Viridiplantae</taxon>
        <taxon>Streptophyta</taxon>
        <taxon>Embryophyta</taxon>
        <taxon>Tracheophyta</taxon>
        <taxon>Spermatophyta</taxon>
        <taxon>Magnoliopsida</taxon>
        <taxon>eudicotyledons</taxon>
        <taxon>Gunneridae</taxon>
        <taxon>Pentapetalae</taxon>
        <taxon>rosids</taxon>
        <taxon>malvids</taxon>
        <taxon>Myrtales</taxon>
        <taxon>Myrtaceae</taxon>
        <taxon>Myrtoideae</taxon>
        <taxon>Eucalypteae</taxon>
        <taxon>Eucalyptus</taxon>
    </lineage>
</organism>
<dbReference type="InterPro" id="IPR015943">
    <property type="entry name" value="WD40/YVTN_repeat-like_dom_sf"/>
</dbReference>
<name>A0ABD3JXE2_EUCGL</name>
<evidence type="ECO:0000259" key="4">
    <source>
        <dbReference type="Pfam" id="PF13360"/>
    </source>
</evidence>
<proteinExistence type="inferred from homology"/>
<comment type="cofactor">
    <cofactor evidence="1">
        <name>pyrroloquinoline quinone</name>
        <dbReference type="ChEBI" id="CHEBI:58442"/>
    </cofactor>
</comment>
<reference evidence="5 6" key="1">
    <citation type="submission" date="2024-11" db="EMBL/GenBank/DDBJ databases">
        <title>Chromosome-level genome assembly of Eucalyptus globulus Labill. provides insights into its genome evolution.</title>
        <authorList>
            <person name="Li X."/>
        </authorList>
    </citation>
    <scope>NUCLEOTIDE SEQUENCE [LARGE SCALE GENOMIC DNA]</scope>
    <source>
        <strain evidence="5">CL2024</strain>
        <tissue evidence="5">Fresh tender leaves</tissue>
    </source>
</reference>
<evidence type="ECO:0000313" key="6">
    <source>
        <dbReference type="Proteomes" id="UP001634007"/>
    </source>
</evidence>
<dbReference type="SUPFAM" id="SSF50998">
    <property type="entry name" value="Quinoprotein alcohol dehydrogenase-like"/>
    <property type="match status" value="1"/>
</dbReference>
<dbReference type="InterPro" id="IPR002372">
    <property type="entry name" value="PQQ_rpt_dom"/>
</dbReference>
<dbReference type="GO" id="GO:0016491">
    <property type="term" value="F:oxidoreductase activity"/>
    <property type="evidence" value="ECO:0007669"/>
    <property type="project" value="UniProtKB-KW"/>
</dbReference>
<dbReference type="AlphaFoldDB" id="A0ABD3JXE2"/>
<gene>
    <name evidence="5" type="ORF">ACJRO7_028579</name>
</gene>
<dbReference type="Proteomes" id="UP001634007">
    <property type="component" value="Unassembled WGS sequence"/>
</dbReference>
<accession>A0ABD3JXE2</accession>
<feature type="domain" description="Pyrrolo-quinoline quinone repeat" evidence="4">
    <location>
        <begin position="6"/>
        <end position="67"/>
    </location>
</feature>